<evidence type="ECO:0000256" key="5">
    <source>
        <dbReference type="ARBA" id="ARBA00023098"/>
    </source>
</evidence>
<dbReference type="EMBL" id="KV419410">
    <property type="protein sequence ID" value="KZS92328.1"/>
    <property type="molecule type" value="Genomic_DNA"/>
</dbReference>
<dbReference type="PANTHER" id="PTHR43647">
    <property type="entry name" value="DEHYDROGENASE"/>
    <property type="match status" value="1"/>
</dbReference>
<keyword evidence="1" id="KW-0444">Lipid biosynthesis</keyword>
<dbReference type="GO" id="GO:0005741">
    <property type="term" value="C:mitochondrial outer membrane"/>
    <property type="evidence" value="ECO:0007669"/>
    <property type="project" value="TreeGrafter"/>
</dbReference>
<keyword evidence="4" id="KW-0560">Oxidoreductase</keyword>
<evidence type="ECO:0000256" key="7">
    <source>
        <dbReference type="SAM" id="Phobius"/>
    </source>
</evidence>
<name>A0A164TFL2_9AGAM</name>
<evidence type="ECO:0000256" key="2">
    <source>
        <dbReference type="ARBA" id="ARBA00022857"/>
    </source>
</evidence>
<dbReference type="GO" id="GO:0005811">
    <property type="term" value="C:lipid droplet"/>
    <property type="evidence" value="ECO:0007669"/>
    <property type="project" value="TreeGrafter"/>
</dbReference>
<accession>A0A164TFL2</accession>
<keyword evidence="7" id="KW-0472">Membrane</keyword>
<dbReference type="AlphaFoldDB" id="A0A164TFL2"/>
<dbReference type="OrthoDB" id="9989144at2759"/>
<dbReference type="Proteomes" id="UP000076722">
    <property type="component" value="Unassembled WGS sequence"/>
</dbReference>
<proteinExistence type="inferred from homology"/>
<organism evidence="8 9">
    <name type="scientific">Sistotremastrum niveocremeum HHB9708</name>
    <dbReference type="NCBI Taxonomy" id="1314777"/>
    <lineage>
        <taxon>Eukaryota</taxon>
        <taxon>Fungi</taxon>
        <taxon>Dikarya</taxon>
        <taxon>Basidiomycota</taxon>
        <taxon>Agaricomycotina</taxon>
        <taxon>Agaricomycetes</taxon>
        <taxon>Sistotremastrales</taxon>
        <taxon>Sistotremastraceae</taxon>
        <taxon>Sertulicium</taxon>
        <taxon>Sertulicium niveocremeum</taxon>
    </lineage>
</organism>
<dbReference type="Gene3D" id="3.40.50.720">
    <property type="entry name" value="NAD(P)-binding Rossmann-like Domain"/>
    <property type="match status" value="1"/>
</dbReference>
<dbReference type="InterPro" id="IPR051593">
    <property type="entry name" value="Ergosterol_Biosynth_ERG27"/>
</dbReference>
<reference evidence="8 9" key="1">
    <citation type="journal article" date="2016" name="Mol. Biol. Evol.">
        <title>Comparative Genomics of Early-Diverging Mushroom-Forming Fungi Provides Insights into the Origins of Lignocellulose Decay Capabilities.</title>
        <authorList>
            <person name="Nagy L.G."/>
            <person name="Riley R."/>
            <person name="Tritt A."/>
            <person name="Adam C."/>
            <person name="Daum C."/>
            <person name="Floudas D."/>
            <person name="Sun H."/>
            <person name="Yadav J.S."/>
            <person name="Pangilinan J."/>
            <person name="Larsson K.H."/>
            <person name="Matsuura K."/>
            <person name="Barry K."/>
            <person name="Labutti K."/>
            <person name="Kuo R."/>
            <person name="Ohm R.A."/>
            <person name="Bhattacharya S.S."/>
            <person name="Shirouzu T."/>
            <person name="Yoshinaga Y."/>
            <person name="Martin F.M."/>
            <person name="Grigoriev I.V."/>
            <person name="Hibbett D.S."/>
        </authorList>
    </citation>
    <scope>NUCLEOTIDE SEQUENCE [LARGE SCALE GENOMIC DNA]</scope>
    <source>
        <strain evidence="8 9">HHB9708</strain>
    </source>
</reference>
<keyword evidence="3" id="KW-0752">Steroid biosynthesis</keyword>
<keyword evidence="2" id="KW-0521">NADP</keyword>
<keyword evidence="9" id="KW-1185">Reference proteome</keyword>
<keyword evidence="5" id="KW-0443">Lipid metabolism</keyword>
<dbReference type="PANTHER" id="PTHR43647:SF1">
    <property type="entry name" value="3-KETO-STEROID REDUCTASE ERG27"/>
    <property type="match status" value="1"/>
</dbReference>
<keyword evidence="7" id="KW-1133">Transmembrane helix</keyword>
<evidence type="ECO:0000256" key="4">
    <source>
        <dbReference type="ARBA" id="ARBA00023002"/>
    </source>
</evidence>
<dbReference type="GO" id="GO:0005789">
    <property type="term" value="C:endoplasmic reticulum membrane"/>
    <property type="evidence" value="ECO:0007669"/>
    <property type="project" value="TreeGrafter"/>
</dbReference>
<dbReference type="STRING" id="1314777.A0A164TFL2"/>
<evidence type="ECO:0000256" key="3">
    <source>
        <dbReference type="ARBA" id="ARBA00022955"/>
    </source>
</evidence>
<dbReference type="GO" id="GO:0000253">
    <property type="term" value="F:3-beta-hydroxysteroid 3-dehydrogenase (NADP+) activity"/>
    <property type="evidence" value="ECO:0007669"/>
    <property type="project" value="TreeGrafter"/>
</dbReference>
<comment type="similarity">
    <text evidence="6">Belongs to the short-chain dehydrogenases/reductases (SDR) family. ERG27 subfamily.</text>
</comment>
<dbReference type="GO" id="GO:0006694">
    <property type="term" value="P:steroid biosynthetic process"/>
    <property type="evidence" value="ECO:0007669"/>
    <property type="project" value="UniProtKB-KW"/>
</dbReference>
<dbReference type="InterPro" id="IPR036291">
    <property type="entry name" value="NAD(P)-bd_dom_sf"/>
</dbReference>
<evidence type="ECO:0000256" key="1">
    <source>
        <dbReference type="ARBA" id="ARBA00022516"/>
    </source>
</evidence>
<feature type="transmembrane region" description="Helical" evidence="7">
    <location>
        <begin position="336"/>
        <end position="358"/>
    </location>
</feature>
<evidence type="ECO:0000313" key="8">
    <source>
        <dbReference type="EMBL" id="KZS92328.1"/>
    </source>
</evidence>
<gene>
    <name evidence="8" type="ORF">SISNIDRAFT_442054</name>
</gene>
<sequence>MSEVDAKFQRPIIVVTGATSGVGYGICERLLSQLCSSTPPDINALQLDSTDTRTYAPLHNGLQFPCEALTLILACIPLSDGEKTKERLLKSLDTKIEKMKRRKGYDGHAERFREHLHIEPIYCNLLDIESIFRCAALIKQRFHYVSHLVLNAGINAVIGKDMLKFLKDYIQSPISAVTSPKYLIESYGEISPDGLGYVWQLNVFGHFVLYRALSQHMEIAPFPMVRVLWMSSLDAIAKEYDSRDWQLIKTVKPYEASKYEVDLLSATLDRIPRLGDEKQDTGSNVARIRHFTVHPGVVATQIGFRIEKSWIDRLFKLILFYLARYLGSPYHTINPFYAAIVATYLILVLQIILDIVVLRHYLGMEVRSSSAVPNPSPIKYSARKPRIGREHVTPERIDEWDSHEEEGRLLLDRFEGLYDEFHIKEGIFEDK</sequence>
<dbReference type="SUPFAM" id="SSF51735">
    <property type="entry name" value="NAD(P)-binding Rossmann-fold domains"/>
    <property type="match status" value="1"/>
</dbReference>
<keyword evidence="7" id="KW-0812">Transmembrane</keyword>
<evidence type="ECO:0000256" key="6">
    <source>
        <dbReference type="ARBA" id="ARBA00023593"/>
    </source>
</evidence>
<evidence type="ECO:0000313" key="9">
    <source>
        <dbReference type="Proteomes" id="UP000076722"/>
    </source>
</evidence>
<protein>
    <submittedName>
        <fullName evidence="8">NAD(P)-binding protein</fullName>
    </submittedName>
</protein>